<dbReference type="Pfam" id="PF04230">
    <property type="entry name" value="PS_pyruv_trans"/>
    <property type="match status" value="1"/>
</dbReference>
<organism evidence="4 5">
    <name type="scientific">Pseudomonas corrugata</name>
    <dbReference type="NCBI Taxonomy" id="47879"/>
    <lineage>
        <taxon>Bacteria</taxon>
        <taxon>Pseudomonadati</taxon>
        <taxon>Pseudomonadota</taxon>
        <taxon>Gammaproteobacteria</taxon>
        <taxon>Pseudomonadales</taxon>
        <taxon>Pseudomonadaceae</taxon>
        <taxon>Pseudomonas</taxon>
    </lineage>
</organism>
<accession>A0A7Y5Z9R0</accession>
<dbReference type="AlphaFoldDB" id="A0A7Y5Z9R0"/>
<dbReference type="InterPro" id="IPR029439">
    <property type="entry name" value="Wzt_C"/>
</dbReference>
<dbReference type="InterPro" id="IPR007345">
    <property type="entry name" value="Polysacch_pyruvyl_Trfase"/>
</dbReference>
<dbReference type="PANTHER" id="PTHR46743:SF3">
    <property type="entry name" value="ABC-TYPE POLYSACCHARIDE_POLYOL PHOSPHATE TRANSPORT SYSTEM, ATPASE COMPONENT"/>
    <property type="match status" value="1"/>
</dbReference>
<feature type="domain" description="ABC transporter" evidence="3">
    <location>
        <begin position="24"/>
        <end position="248"/>
    </location>
</feature>
<dbReference type="Pfam" id="PF14524">
    <property type="entry name" value="Wzt_C"/>
    <property type="match status" value="1"/>
</dbReference>
<dbReference type="Proteomes" id="UP000536720">
    <property type="component" value="Unassembled WGS sequence"/>
</dbReference>
<dbReference type="Gene3D" id="3.40.50.300">
    <property type="entry name" value="P-loop containing nucleotide triphosphate hydrolases"/>
    <property type="match status" value="1"/>
</dbReference>
<gene>
    <name evidence="4" type="ORF">HNO91_21135</name>
</gene>
<dbReference type="InterPro" id="IPR003593">
    <property type="entry name" value="AAA+_ATPase"/>
</dbReference>
<dbReference type="EMBL" id="JABFMR010000022">
    <property type="protein sequence ID" value="NUT88939.1"/>
    <property type="molecule type" value="Genomic_DNA"/>
</dbReference>
<dbReference type="InterPro" id="IPR050683">
    <property type="entry name" value="Bact_Polysacc_Export_ATP-bd"/>
</dbReference>
<sequence length="908" mass="99661">MSNEVAINAENLSKCYQVYDAPRDRLLQMVMRGRKRFYREFWALNDVSLTVARGETVGIIGRNGSGKSTLLQLICGTLMPTRGSVRGNGRIAALLELGAGFNPEFTGRENVYMNAAVLGLSRAETDARFDEIVAFANIGDFIDQPTKIYSSGMLVRLAFAVSVGVDPDILIVDEALAVGDSSFQFKCLSRLEELTAKGTTLLFVSHDMSMVKRFCHRVIYLREGQVVASGAPDEIAELYLLDMRDEQRRWASGGGIPVARKPFMGVLDGMAFGTEEGRITSACFTDTQALSSTYLYGNEIEIRVEALLHESIRQPNISFTVQEARLLVIGGANFALQIGPAEHGWRRAAINVRFPANLAAGRYHVTLKLLHGVTEDTSQLIEKQVAPLAFDVLPGPKSFLGMVDLGLYSVDPRPGERLSRAEWLTDGELKERMTLAEPKSKPDWQVAIFGTFDVENYGDLLFPIIAEAELTQRLGNVKLHRFSYHGKSQPEWPYTVTSLTELPRIADDLDGVLIGGGFVVRFDKVVAPGYGPTTPDIHHPTGYWLTPVLVALQHGIPVMWNAPGMHCNSIPDWARPLLTMALEQSQYVRVRDALSRDALAALTPQAEVEVLPDTAFGLPRLIDEQRPSAEFTRLREQSGLEGPYIVIHAVHVVESFIRMFEEHPQAFQDYRFLIIPIGPILGDDTALIAARLPGAITLSFWPQPLLMAEILSQAQAVIGHSYHLAITALAFGVPVFCLADMTTGKYTALAQFDSLHTLAEVTAVDPQWFLARLGKTAPSPLARAAADTLVGHWDRVAEIIRQGPTSSRPVLGAFLQNLPNLLERAAEHGDAVPEQCLADAVVPQVIPLAHGPSTQEIAQQALISELSQQLALSDARVLQLQGSSSFRITAPLRSIARGIRKLTATKNK</sequence>
<dbReference type="PROSITE" id="PS50893">
    <property type="entry name" value="ABC_TRANSPORTER_2"/>
    <property type="match status" value="1"/>
</dbReference>
<dbReference type="PROSITE" id="PS00211">
    <property type="entry name" value="ABC_TRANSPORTER_1"/>
    <property type="match status" value="1"/>
</dbReference>
<dbReference type="GO" id="GO:0016887">
    <property type="term" value="F:ATP hydrolysis activity"/>
    <property type="evidence" value="ECO:0007669"/>
    <property type="project" value="InterPro"/>
</dbReference>
<proteinExistence type="predicted"/>
<dbReference type="SUPFAM" id="SSF52540">
    <property type="entry name" value="P-loop containing nucleoside triphosphate hydrolases"/>
    <property type="match status" value="1"/>
</dbReference>
<comment type="caution">
    <text evidence="4">The sequence shown here is derived from an EMBL/GenBank/DDBJ whole genome shotgun (WGS) entry which is preliminary data.</text>
</comment>
<dbReference type="GO" id="GO:0016020">
    <property type="term" value="C:membrane"/>
    <property type="evidence" value="ECO:0007669"/>
    <property type="project" value="InterPro"/>
</dbReference>
<dbReference type="PANTHER" id="PTHR46743">
    <property type="entry name" value="TEICHOIC ACIDS EXPORT ATP-BINDING PROTEIN TAGH"/>
    <property type="match status" value="1"/>
</dbReference>
<name>A0A7Y5Z9R0_9PSED</name>
<evidence type="ECO:0000256" key="2">
    <source>
        <dbReference type="ARBA" id="ARBA00022840"/>
    </source>
</evidence>
<evidence type="ECO:0000259" key="3">
    <source>
        <dbReference type="PROSITE" id="PS50893"/>
    </source>
</evidence>
<dbReference type="SMART" id="SM00382">
    <property type="entry name" value="AAA"/>
    <property type="match status" value="1"/>
</dbReference>
<dbReference type="CDD" id="cd10147">
    <property type="entry name" value="Wzt_C-like"/>
    <property type="match status" value="1"/>
</dbReference>
<keyword evidence="2 4" id="KW-0067">ATP-binding</keyword>
<keyword evidence="1" id="KW-0547">Nucleotide-binding</keyword>
<dbReference type="GO" id="GO:0005524">
    <property type="term" value="F:ATP binding"/>
    <property type="evidence" value="ECO:0007669"/>
    <property type="project" value="UniProtKB-KW"/>
</dbReference>
<protein>
    <submittedName>
        <fullName evidence="4">ATP-binding cassette domain-containing protein</fullName>
    </submittedName>
</protein>
<dbReference type="Pfam" id="PF00005">
    <property type="entry name" value="ABC_tran"/>
    <property type="match status" value="1"/>
</dbReference>
<dbReference type="InterPro" id="IPR027417">
    <property type="entry name" value="P-loop_NTPase"/>
</dbReference>
<evidence type="ECO:0000313" key="4">
    <source>
        <dbReference type="EMBL" id="NUT88939.1"/>
    </source>
</evidence>
<dbReference type="Gene3D" id="2.70.50.60">
    <property type="entry name" value="abc- transporter (atp binding component) like domain"/>
    <property type="match status" value="1"/>
</dbReference>
<dbReference type="InterPro" id="IPR015860">
    <property type="entry name" value="ABC_transpr_TagH-like"/>
</dbReference>
<evidence type="ECO:0000256" key="1">
    <source>
        <dbReference type="ARBA" id="ARBA00022741"/>
    </source>
</evidence>
<reference evidence="4 5" key="1">
    <citation type="journal article" date="2020" name="Front. Plant Sci.">
        <title>Isolation of Rhizosphere Bacteria That Improve Quality and Water Stress Tolerance in Greenhouse Ornamentals.</title>
        <authorList>
            <person name="Nordstedt N.P."/>
            <person name="Jones M.L."/>
        </authorList>
    </citation>
    <scope>NUCLEOTIDE SEQUENCE [LARGE SCALE GENOMIC DNA]</scope>
    <source>
        <strain evidence="4 5">C7D2</strain>
    </source>
</reference>
<evidence type="ECO:0000313" key="5">
    <source>
        <dbReference type="Proteomes" id="UP000536720"/>
    </source>
</evidence>
<dbReference type="SUPFAM" id="SSF53756">
    <property type="entry name" value="UDP-Glycosyltransferase/glycogen phosphorylase"/>
    <property type="match status" value="1"/>
</dbReference>
<dbReference type="GO" id="GO:0140359">
    <property type="term" value="F:ABC-type transporter activity"/>
    <property type="evidence" value="ECO:0007669"/>
    <property type="project" value="InterPro"/>
</dbReference>
<dbReference type="InterPro" id="IPR017871">
    <property type="entry name" value="ABC_transporter-like_CS"/>
</dbReference>
<dbReference type="CDD" id="cd03220">
    <property type="entry name" value="ABC_KpsT_Wzt"/>
    <property type="match status" value="1"/>
</dbReference>
<dbReference type="InterPro" id="IPR003439">
    <property type="entry name" value="ABC_transporter-like_ATP-bd"/>
</dbReference>